<feature type="compositionally biased region" description="Basic residues" evidence="1">
    <location>
        <begin position="190"/>
        <end position="210"/>
    </location>
</feature>
<feature type="compositionally biased region" description="Low complexity" evidence="1">
    <location>
        <begin position="129"/>
        <end position="138"/>
    </location>
</feature>
<evidence type="ECO:0000256" key="1">
    <source>
        <dbReference type="SAM" id="MobiDB-lite"/>
    </source>
</evidence>
<accession>A0A6J4HHK6</accession>
<feature type="compositionally biased region" description="Basic and acidic residues" evidence="1">
    <location>
        <begin position="176"/>
        <end position="188"/>
    </location>
</feature>
<gene>
    <name evidence="2" type="ORF">AVDCRST_MAG20-654</name>
</gene>
<feature type="compositionally biased region" description="Basic and acidic residues" evidence="1">
    <location>
        <begin position="83"/>
        <end position="95"/>
    </location>
</feature>
<feature type="region of interest" description="Disordered" evidence="1">
    <location>
        <begin position="1"/>
        <end position="220"/>
    </location>
</feature>
<reference evidence="2" key="1">
    <citation type="submission" date="2020-02" db="EMBL/GenBank/DDBJ databases">
        <authorList>
            <person name="Meier V. D."/>
        </authorList>
    </citation>
    <scope>NUCLEOTIDE SEQUENCE</scope>
    <source>
        <strain evidence="2">AVDCRST_MAG20</strain>
    </source>
</reference>
<evidence type="ECO:0000313" key="2">
    <source>
        <dbReference type="EMBL" id="CAA9222416.1"/>
    </source>
</evidence>
<proteinExistence type="predicted"/>
<feature type="compositionally biased region" description="Basic residues" evidence="1">
    <location>
        <begin position="1"/>
        <end position="11"/>
    </location>
</feature>
<feature type="non-terminal residue" evidence="2">
    <location>
        <position position="239"/>
    </location>
</feature>
<name>A0A6J4HHK6_9ACTN</name>
<feature type="compositionally biased region" description="Gly residues" evidence="1">
    <location>
        <begin position="163"/>
        <end position="175"/>
    </location>
</feature>
<feature type="compositionally biased region" description="Low complexity" evidence="1">
    <location>
        <begin position="211"/>
        <end position="220"/>
    </location>
</feature>
<feature type="non-terminal residue" evidence="2">
    <location>
        <position position="1"/>
    </location>
</feature>
<dbReference type="AlphaFoldDB" id="A0A6J4HHK6"/>
<feature type="compositionally biased region" description="Basic residues" evidence="1">
    <location>
        <begin position="96"/>
        <end position="113"/>
    </location>
</feature>
<organism evidence="2">
    <name type="scientific">uncultured Acidimicrobiales bacterium</name>
    <dbReference type="NCBI Taxonomy" id="310071"/>
    <lineage>
        <taxon>Bacteria</taxon>
        <taxon>Bacillati</taxon>
        <taxon>Actinomycetota</taxon>
        <taxon>Acidimicrobiia</taxon>
        <taxon>Acidimicrobiales</taxon>
        <taxon>environmental samples</taxon>
    </lineage>
</organism>
<feature type="compositionally biased region" description="Basic residues" evidence="1">
    <location>
        <begin position="71"/>
        <end position="82"/>
    </location>
</feature>
<dbReference type="EMBL" id="CADCSY010000033">
    <property type="protein sequence ID" value="CAA9222416.1"/>
    <property type="molecule type" value="Genomic_DNA"/>
</dbReference>
<protein>
    <submittedName>
        <fullName evidence="2">Uncharacterized protein</fullName>
    </submittedName>
</protein>
<sequence length="239" mass="25089">DRAPCRGRHIRGRDDHVHLPPPARGPAPGRAVPDGRAEHPACAPGHGDATGVRGLLRHAPVPLLPWGPLPRVRHERRGHARSARPDGVRHTDEHRGRRRGPARPRGGRPRRPGRPGGRGRVLHERRAGDLPGPRAARAGRGRGVDPRCVARPGGTRLPPSGPGPGGGGGLPGLGRGRPDGPEGDDPRALRGARGRRRPVHPRPHHRRPARLRPAGGALRPGCVGAALGAGARAAAPQPL</sequence>